<evidence type="ECO:0000256" key="2">
    <source>
        <dbReference type="RuleBase" id="RU368102"/>
    </source>
</evidence>
<organism evidence="3 4">
    <name type="scientific">Cedecea colo</name>
    <dbReference type="NCBI Taxonomy" id="2552946"/>
    <lineage>
        <taxon>Bacteria</taxon>
        <taxon>Pseudomonadati</taxon>
        <taxon>Pseudomonadota</taxon>
        <taxon>Gammaproteobacteria</taxon>
        <taxon>Enterobacterales</taxon>
        <taxon>Enterobacteriaceae</taxon>
        <taxon>Cedecea</taxon>
    </lineage>
</organism>
<gene>
    <name evidence="3" type="ORF">E2L00_11175</name>
</gene>
<reference evidence="3 4" key="1">
    <citation type="journal article" date="2020" name="Microorganisms">
        <title>Polyphasic Characterisation of Cedecea colo sp. nov., a New Enteric Bacterium Isolated from the Koala Hindgut.</title>
        <authorList>
            <person name="Boath J.M."/>
            <person name="Dakhal S."/>
            <person name="Van T.T.H."/>
            <person name="Moore R.J."/>
            <person name="Dekiwadia C."/>
            <person name="Macreadie I.G."/>
        </authorList>
    </citation>
    <scope>NUCLEOTIDE SEQUENCE [LARGE SCALE GENOMIC DNA]</scope>
    <source>
        <strain evidence="3 4">ZA</strain>
    </source>
</reference>
<proteinExistence type="inferred from homology"/>
<sequence length="175" mass="20558">MRYGDFNVQAPLILGGQVCEAEVLGASVWLWMHSPMHRDAPLLALPTVLLPIIKRRQYVLVSEGERPIFFLSWMWLNEDAEQRYLTEATVMIRDEDWCSGERMWFRDFIAPFGHARAMSRLLREEILPHSRARFLWHRGETIRPCIKTFRGNHVPRDEFQAWKLLSPPQTGLPQC</sequence>
<keyword evidence="2" id="KW-0012">Acyltransferase</keyword>
<comment type="caution">
    <text evidence="3">The sequence shown here is derived from an EMBL/GenBank/DDBJ whole genome shotgun (WGS) entry which is preliminary data.</text>
</comment>
<dbReference type="PRINTS" id="PR01489">
    <property type="entry name" value="RTXTOXINC"/>
</dbReference>
<dbReference type="Pfam" id="PF02794">
    <property type="entry name" value="HlyC"/>
    <property type="match status" value="1"/>
</dbReference>
<dbReference type="Proteomes" id="UP000697927">
    <property type="component" value="Unassembled WGS sequence"/>
</dbReference>
<keyword evidence="2" id="KW-0963">Cytoplasm</keyword>
<keyword evidence="4" id="KW-1185">Reference proteome</keyword>
<keyword evidence="2" id="KW-0808">Transferase</keyword>
<dbReference type="EC" id="2.3.1.-" evidence="2"/>
<dbReference type="EMBL" id="SOYS01000004">
    <property type="protein sequence ID" value="NIY48076.1"/>
    <property type="molecule type" value="Genomic_DNA"/>
</dbReference>
<comment type="similarity">
    <text evidence="1 2">Belongs to the RTX toxin acyltransferase family.</text>
</comment>
<keyword evidence="2" id="KW-0204">Cytolysis</keyword>
<evidence type="ECO:0000256" key="1">
    <source>
        <dbReference type="ARBA" id="ARBA00005686"/>
    </source>
</evidence>
<accession>A0ABX0VN67</accession>
<name>A0ABX0VN67_9ENTR</name>
<dbReference type="RefSeq" id="WP_167611187.1">
    <property type="nucleotide sequence ID" value="NZ_SOYS01000004.1"/>
</dbReference>
<protein>
    <recommendedName>
        <fullName evidence="2">RTX toxin-activating lysine-acyltransferase</fullName>
        <ecNumber evidence="2">2.3.1.-</ecNumber>
    </recommendedName>
</protein>
<evidence type="ECO:0000313" key="4">
    <source>
        <dbReference type="Proteomes" id="UP000697927"/>
    </source>
</evidence>
<comment type="function">
    <text evidence="2">Involved in fatty acylation of protoxin at internal lysine residues, thereby converting it to the active toxin.</text>
</comment>
<dbReference type="InterPro" id="IPR003996">
    <property type="entry name" value="RTX_toxin-activating_protC_bac"/>
</dbReference>
<evidence type="ECO:0000313" key="3">
    <source>
        <dbReference type="EMBL" id="NIY48076.1"/>
    </source>
</evidence>
<comment type="subcellular location">
    <subcellularLocation>
        <location evidence="2">Cytoplasm</location>
    </subcellularLocation>
</comment>